<evidence type="ECO:0000256" key="1">
    <source>
        <dbReference type="SAM" id="MobiDB-lite"/>
    </source>
</evidence>
<dbReference type="Proteomes" id="UP000198348">
    <property type="component" value="Unassembled WGS sequence"/>
</dbReference>
<protein>
    <submittedName>
        <fullName evidence="3">HTH-like domain-containing protein</fullName>
    </submittedName>
</protein>
<feature type="compositionally biased region" description="Basic and acidic residues" evidence="1">
    <location>
        <begin position="127"/>
        <end position="136"/>
    </location>
</feature>
<feature type="region of interest" description="Disordered" evidence="1">
    <location>
        <begin position="112"/>
        <end position="151"/>
    </location>
</feature>
<keyword evidence="4" id="KW-1185">Reference proteome</keyword>
<evidence type="ECO:0000313" key="4">
    <source>
        <dbReference type="Proteomes" id="UP000198348"/>
    </source>
</evidence>
<dbReference type="InterPro" id="IPR025948">
    <property type="entry name" value="HTH-like_dom"/>
</dbReference>
<accession>A0A239A8F6</accession>
<feature type="domain" description="HTH-like" evidence="2">
    <location>
        <begin position="79"/>
        <end position="118"/>
    </location>
</feature>
<dbReference type="AlphaFoldDB" id="A0A239A8F6"/>
<dbReference type="Pfam" id="PF13276">
    <property type="entry name" value="HTH_21"/>
    <property type="match status" value="1"/>
</dbReference>
<name>A0A239A8F6_9PSEU</name>
<dbReference type="OrthoDB" id="3254719at2"/>
<dbReference type="EMBL" id="FZNW01000033">
    <property type="protein sequence ID" value="SNR91897.1"/>
    <property type="molecule type" value="Genomic_DNA"/>
</dbReference>
<evidence type="ECO:0000259" key="2">
    <source>
        <dbReference type="Pfam" id="PF13276"/>
    </source>
</evidence>
<proteinExistence type="predicted"/>
<gene>
    <name evidence="3" type="ORF">SAMN06265360_1336</name>
</gene>
<evidence type="ECO:0000313" key="3">
    <source>
        <dbReference type="EMBL" id="SNR91897.1"/>
    </source>
</evidence>
<sequence length="151" mass="16811">MRPATPLICAFITAHRQEFGVAPICRALTALGAPIAPRAYRAHVAHAPSKRALWDMTVTELLADCYEPDEQGHRPPESLYGSLKMWAHLQRQGVPVARSTVERLMRTHGWRGTTRTKKVRTTVSDPAAERAPDLVKRHSPRIGRTSCGSRI</sequence>
<reference evidence="3 4" key="1">
    <citation type="submission" date="2017-06" db="EMBL/GenBank/DDBJ databases">
        <authorList>
            <person name="Kim H.J."/>
            <person name="Triplett B.A."/>
        </authorList>
    </citation>
    <scope>NUCLEOTIDE SEQUENCE [LARGE SCALE GENOMIC DNA]</scope>
    <source>
        <strain evidence="3 4">DSM 45207</strain>
    </source>
</reference>
<organism evidence="3 4">
    <name type="scientific">Haloechinothrix alba</name>
    <dbReference type="NCBI Taxonomy" id="664784"/>
    <lineage>
        <taxon>Bacteria</taxon>
        <taxon>Bacillati</taxon>
        <taxon>Actinomycetota</taxon>
        <taxon>Actinomycetes</taxon>
        <taxon>Pseudonocardiales</taxon>
        <taxon>Pseudonocardiaceae</taxon>
        <taxon>Haloechinothrix</taxon>
    </lineage>
</organism>